<gene>
    <name evidence="2" type="ORF">CERSUDRAFT_125340</name>
</gene>
<keyword evidence="1" id="KW-0732">Signal</keyword>
<keyword evidence="3" id="KW-1185">Reference proteome</keyword>
<accession>M2QRI4</accession>
<dbReference type="AlphaFoldDB" id="M2QRI4"/>
<dbReference type="OrthoDB" id="2769307at2759"/>
<dbReference type="Proteomes" id="UP000016930">
    <property type="component" value="Unassembled WGS sequence"/>
</dbReference>
<name>M2QRI4_CERS8</name>
<feature type="chain" id="PRO_5004023669" description="Ubiquitin 3 binding protein But2 C-terminal domain-containing protein" evidence="1">
    <location>
        <begin position="21"/>
        <end position="153"/>
    </location>
</feature>
<proteinExistence type="predicted"/>
<dbReference type="HOGENOM" id="CLU_136345_0_0_1"/>
<sequence length="153" mass="16672">MFTLPSLLLSLAAAATAVQGATFRMRQEMSFSNGTIHQPIADEILVANTTFDFSYTQPNSCESGYSLFTVYFTAQEPAFSQLDTNGNFPDDEFLFSFGEFTLGTPPPPTLTTPDLGSEVQSLFFAVVGDFQDCPPDVANEYGLVFVPVTFEST</sequence>
<evidence type="ECO:0000313" key="3">
    <source>
        <dbReference type="Proteomes" id="UP000016930"/>
    </source>
</evidence>
<protein>
    <recommendedName>
        <fullName evidence="4">Ubiquitin 3 binding protein But2 C-terminal domain-containing protein</fullName>
    </recommendedName>
</protein>
<feature type="signal peptide" evidence="1">
    <location>
        <begin position="1"/>
        <end position="20"/>
    </location>
</feature>
<reference evidence="2 3" key="1">
    <citation type="journal article" date="2012" name="Proc. Natl. Acad. Sci. U.S.A.">
        <title>Comparative genomics of Ceriporiopsis subvermispora and Phanerochaete chrysosporium provide insight into selective ligninolysis.</title>
        <authorList>
            <person name="Fernandez-Fueyo E."/>
            <person name="Ruiz-Duenas F.J."/>
            <person name="Ferreira P."/>
            <person name="Floudas D."/>
            <person name="Hibbett D.S."/>
            <person name="Canessa P."/>
            <person name="Larrondo L.F."/>
            <person name="James T.Y."/>
            <person name="Seelenfreund D."/>
            <person name="Lobos S."/>
            <person name="Polanco R."/>
            <person name="Tello M."/>
            <person name="Honda Y."/>
            <person name="Watanabe T."/>
            <person name="Watanabe T."/>
            <person name="Ryu J.S."/>
            <person name="Kubicek C.P."/>
            <person name="Schmoll M."/>
            <person name="Gaskell J."/>
            <person name="Hammel K.E."/>
            <person name="St John F.J."/>
            <person name="Vanden Wymelenberg A."/>
            <person name="Sabat G."/>
            <person name="Splinter BonDurant S."/>
            <person name="Syed K."/>
            <person name="Yadav J.S."/>
            <person name="Doddapaneni H."/>
            <person name="Subramanian V."/>
            <person name="Lavin J.L."/>
            <person name="Oguiza J.A."/>
            <person name="Perez G."/>
            <person name="Pisabarro A.G."/>
            <person name="Ramirez L."/>
            <person name="Santoyo F."/>
            <person name="Master E."/>
            <person name="Coutinho P.M."/>
            <person name="Henrissat B."/>
            <person name="Lombard V."/>
            <person name="Magnuson J.K."/>
            <person name="Kuees U."/>
            <person name="Hori C."/>
            <person name="Igarashi K."/>
            <person name="Samejima M."/>
            <person name="Held B.W."/>
            <person name="Barry K.W."/>
            <person name="LaButti K.M."/>
            <person name="Lapidus A."/>
            <person name="Lindquist E.A."/>
            <person name="Lucas S.M."/>
            <person name="Riley R."/>
            <person name="Salamov A.A."/>
            <person name="Hoffmeister D."/>
            <person name="Schwenk D."/>
            <person name="Hadar Y."/>
            <person name="Yarden O."/>
            <person name="de Vries R.P."/>
            <person name="Wiebenga A."/>
            <person name="Stenlid J."/>
            <person name="Eastwood D."/>
            <person name="Grigoriev I.V."/>
            <person name="Berka R.M."/>
            <person name="Blanchette R.A."/>
            <person name="Kersten P."/>
            <person name="Martinez A.T."/>
            <person name="Vicuna R."/>
            <person name="Cullen D."/>
        </authorList>
    </citation>
    <scope>NUCLEOTIDE SEQUENCE [LARGE SCALE GENOMIC DNA]</scope>
    <source>
        <strain evidence="2 3">B</strain>
    </source>
</reference>
<evidence type="ECO:0000313" key="2">
    <source>
        <dbReference type="EMBL" id="EMD34795.1"/>
    </source>
</evidence>
<evidence type="ECO:0008006" key="4">
    <source>
        <dbReference type="Google" id="ProtNLM"/>
    </source>
</evidence>
<evidence type="ECO:0000256" key="1">
    <source>
        <dbReference type="SAM" id="SignalP"/>
    </source>
</evidence>
<dbReference type="EMBL" id="KB445802">
    <property type="protein sequence ID" value="EMD34795.1"/>
    <property type="molecule type" value="Genomic_DNA"/>
</dbReference>
<organism evidence="2 3">
    <name type="scientific">Ceriporiopsis subvermispora (strain B)</name>
    <name type="common">White-rot fungus</name>
    <name type="synonym">Gelatoporia subvermispora</name>
    <dbReference type="NCBI Taxonomy" id="914234"/>
    <lineage>
        <taxon>Eukaryota</taxon>
        <taxon>Fungi</taxon>
        <taxon>Dikarya</taxon>
        <taxon>Basidiomycota</taxon>
        <taxon>Agaricomycotina</taxon>
        <taxon>Agaricomycetes</taxon>
        <taxon>Polyporales</taxon>
        <taxon>Gelatoporiaceae</taxon>
        <taxon>Gelatoporia</taxon>
    </lineage>
</organism>